<protein>
    <submittedName>
        <fullName evidence="1">Uncharacterized protein</fullName>
    </submittedName>
</protein>
<evidence type="ECO:0000313" key="1">
    <source>
        <dbReference type="EMBL" id="CBI77853.1"/>
    </source>
</evidence>
<name>E6YLV1_9HYPH</name>
<dbReference type="EMBL" id="FN645459">
    <property type="protein sequence ID" value="CBI77853.1"/>
    <property type="molecule type" value="Genomic_DNA"/>
</dbReference>
<sequence length="38" mass="4484">MPRSIYFIIGTAEKRKTQALILIKLYKKGKIKHQLKIL</sequence>
<accession>E6YLV1</accession>
<reference evidence="1" key="1">
    <citation type="journal article" date="2011" name="PLoS Genet.">
        <title>Parallel evolution of a type IV secretion system in radiating lineages of the host-restricted bacterial pathogen Bartonella.</title>
        <authorList>
            <person name="Engel P."/>
            <person name="Salzburger W."/>
            <person name="Liesch M."/>
            <person name="Chang C.C."/>
            <person name="Maruyama S."/>
            <person name="Lanz C."/>
            <person name="Calteau A."/>
            <person name="Lajus A."/>
            <person name="Medigue C."/>
            <person name="Schuster S.C."/>
            <person name="Dehio C."/>
        </authorList>
    </citation>
    <scope>NUCLEOTIDE SEQUENCE</scope>
    <source>
        <strain evidence="1">ATCC BAA-1498</strain>
    </source>
</reference>
<proteinExistence type="predicted"/>
<gene>
    <name evidence="1" type="ORF">BARRO_50202</name>
</gene>
<organism evidence="1">
    <name type="scientific">Bartonella rochalimae ATCC BAA-1498</name>
    <dbReference type="NCBI Taxonomy" id="685782"/>
    <lineage>
        <taxon>Bacteria</taxon>
        <taxon>Pseudomonadati</taxon>
        <taxon>Pseudomonadota</taxon>
        <taxon>Alphaproteobacteria</taxon>
        <taxon>Hyphomicrobiales</taxon>
        <taxon>Bartonellaceae</taxon>
        <taxon>Bartonella</taxon>
    </lineage>
</organism>
<dbReference type="AlphaFoldDB" id="E6YLV1"/>